<evidence type="ECO:0000256" key="1">
    <source>
        <dbReference type="SAM" id="MobiDB-lite"/>
    </source>
</evidence>
<feature type="non-terminal residue" evidence="2">
    <location>
        <position position="1"/>
    </location>
</feature>
<dbReference type="RefSeq" id="WP_425338233.1">
    <property type="nucleotide sequence ID" value="NZ_JAAVJS010000761.1"/>
</dbReference>
<proteinExistence type="predicted"/>
<sequence length="100" mass="10647">ARGLERRNIPVVSPLTTKEAGSISNFLQTVPTDEMLTDAMLSYISENSAGKNVVIIADNYEKRRKLSAALPSAKVVSPGESGSISQGAMAAALDNTRPNW</sequence>
<reference evidence="2 3" key="1">
    <citation type="submission" date="2020-03" db="EMBL/GenBank/DDBJ databases">
        <title>Tamlana sp. nov, isolated from XXX.</title>
        <authorList>
            <person name="Cao W.R."/>
        </authorList>
    </citation>
    <scope>NUCLEOTIDE SEQUENCE [LARGE SCALE GENOMIC DNA]</scope>
    <source>
        <strain evidence="2 3">HST1-43</strain>
    </source>
</reference>
<gene>
    <name evidence="2" type="ORF">HC176_18900</name>
</gene>
<dbReference type="SUPFAM" id="SSF53822">
    <property type="entry name" value="Periplasmic binding protein-like I"/>
    <property type="match status" value="1"/>
</dbReference>
<accession>A0ABX1DGV0</accession>
<feature type="non-terminal residue" evidence="2">
    <location>
        <position position="100"/>
    </location>
</feature>
<organism evidence="2 3">
    <name type="scientific">Tamlana crocina</name>
    <dbReference type="NCBI Taxonomy" id="393006"/>
    <lineage>
        <taxon>Bacteria</taxon>
        <taxon>Pseudomonadati</taxon>
        <taxon>Bacteroidota</taxon>
        <taxon>Flavobacteriia</taxon>
        <taxon>Flavobacteriales</taxon>
        <taxon>Flavobacteriaceae</taxon>
        <taxon>Tamlana</taxon>
    </lineage>
</organism>
<dbReference type="Proteomes" id="UP000760545">
    <property type="component" value="Unassembled WGS sequence"/>
</dbReference>
<evidence type="ECO:0000313" key="2">
    <source>
        <dbReference type="EMBL" id="NJX17543.1"/>
    </source>
</evidence>
<dbReference type="Gene3D" id="3.40.50.2300">
    <property type="match status" value="1"/>
</dbReference>
<comment type="caution">
    <text evidence="2">The sequence shown here is derived from an EMBL/GenBank/DDBJ whole genome shotgun (WGS) entry which is preliminary data.</text>
</comment>
<keyword evidence="3" id="KW-1185">Reference proteome</keyword>
<name>A0ABX1DGV0_9FLAO</name>
<dbReference type="InterPro" id="IPR028082">
    <property type="entry name" value="Peripla_BP_I"/>
</dbReference>
<dbReference type="EMBL" id="JAAVJS010000761">
    <property type="protein sequence ID" value="NJX17543.1"/>
    <property type="molecule type" value="Genomic_DNA"/>
</dbReference>
<feature type="region of interest" description="Disordered" evidence="1">
    <location>
        <begin position="75"/>
        <end position="100"/>
    </location>
</feature>
<evidence type="ECO:0000313" key="3">
    <source>
        <dbReference type="Proteomes" id="UP000760545"/>
    </source>
</evidence>
<protein>
    <submittedName>
        <fullName evidence="2">Peptidoglycan-binding protein LysM</fullName>
    </submittedName>
</protein>